<proteinExistence type="predicted"/>
<dbReference type="InParanoid" id="A0A0D0D6H3"/>
<dbReference type="Proteomes" id="UP000054538">
    <property type="component" value="Unassembled WGS sequence"/>
</dbReference>
<evidence type="ECO:0000313" key="2">
    <source>
        <dbReference type="Proteomes" id="UP000054538"/>
    </source>
</evidence>
<gene>
    <name evidence="1" type="ORF">PAXRUDRAFT_36479</name>
</gene>
<protein>
    <submittedName>
        <fullName evidence="1">Uncharacterized protein</fullName>
    </submittedName>
</protein>
<name>A0A0D0D6H3_9AGAM</name>
<accession>A0A0D0D6H3</accession>
<reference evidence="2" key="2">
    <citation type="submission" date="2015-01" db="EMBL/GenBank/DDBJ databases">
        <title>Evolutionary Origins and Diversification of the Mycorrhizal Mutualists.</title>
        <authorList>
            <consortium name="DOE Joint Genome Institute"/>
            <consortium name="Mycorrhizal Genomics Consortium"/>
            <person name="Kohler A."/>
            <person name="Kuo A."/>
            <person name="Nagy L.G."/>
            <person name="Floudas D."/>
            <person name="Copeland A."/>
            <person name="Barry K.W."/>
            <person name="Cichocki N."/>
            <person name="Veneault-Fourrey C."/>
            <person name="LaButti K."/>
            <person name="Lindquist E.A."/>
            <person name="Lipzen A."/>
            <person name="Lundell T."/>
            <person name="Morin E."/>
            <person name="Murat C."/>
            <person name="Riley R."/>
            <person name="Ohm R."/>
            <person name="Sun H."/>
            <person name="Tunlid A."/>
            <person name="Henrissat B."/>
            <person name="Grigoriev I.V."/>
            <person name="Hibbett D.S."/>
            <person name="Martin F."/>
        </authorList>
    </citation>
    <scope>NUCLEOTIDE SEQUENCE [LARGE SCALE GENOMIC DNA]</scope>
    <source>
        <strain evidence="2">Ve08.2h10</strain>
    </source>
</reference>
<dbReference type="AlphaFoldDB" id="A0A0D0D6H3"/>
<dbReference type="OrthoDB" id="10333679at2759"/>
<dbReference type="HOGENOM" id="CLU_2027456_0_0_1"/>
<dbReference type="EMBL" id="KN826327">
    <property type="protein sequence ID" value="KIK79271.1"/>
    <property type="molecule type" value="Genomic_DNA"/>
</dbReference>
<sequence>MMGQSNQWMKMRQVTGMLVKVFLLGERAAMRRSETGAERVRMRTVKLGMRVTKVVTQRVNATSMAMGTWIKFSLMTRTKLIMTMVMVILMRMISEQRMAKWRTMRPILRDLENTSHDVLAVL</sequence>
<reference evidence="1 2" key="1">
    <citation type="submission" date="2014-04" db="EMBL/GenBank/DDBJ databases">
        <authorList>
            <consortium name="DOE Joint Genome Institute"/>
            <person name="Kuo A."/>
            <person name="Kohler A."/>
            <person name="Jargeat P."/>
            <person name="Nagy L.G."/>
            <person name="Floudas D."/>
            <person name="Copeland A."/>
            <person name="Barry K.W."/>
            <person name="Cichocki N."/>
            <person name="Veneault-Fourrey C."/>
            <person name="LaButti K."/>
            <person name="Lindquist E.A."/>
            <person name="Lipzen A."/>
            <person name="Lundell T."/>
            <person name="Morin E."/>
            <person name="Murat C."/>
            <person name="Sun H."/>
            <person name="Tunlid A."/>
            <person name="Henrissat B."/>
            <person name="Grigoriev I.V."/>
            <person name="Hibbett D.S."/>
            <person name="Martin F."/>
            <person name="Nordberg H.P."/>
            <person name="Cantor M.N."/>
            <person name="Hua S.X."/>
        </authorList>
    </citation>
    <scope>NUCLEOTIDE SEQUENCE [LARGE SCALE GENOMIC DNA]</scope>
    <source>
        <strain evidence="1 2">Ve08.2h10</strain>
    </source>
</reference>
<keyword evidence="2" id="KW-1185">Reference proteome</keyword>
<evidence type="ECO:0000313" key="1">
    <source>
        <dbReference type="EMBL" id="KIK79271.1"/>
    </source>
</evidence>
<organism evidence="1 2">
    <name type="scientific">Paxillus rubicundulus Ve08.2h10</name>
    <dbReference type="NCBI Taxonomy" id="930991"/>
    <lineage>
        <taxon>Eukaryota</taxon>
        <taxon>Fungi</taxon>
        <taxon>Dikarya</taxon>
        <taxon>Basidiomycota</taxon>
        <taxon>Agaricomycotina</taxon>
        <taxon>Agaricomycetes</taxon>
        <taxon>Agaricomycetidae</taxon>
        <taxon>Boletales</taxon>
        <taxon>Paxilineae</taxon>
        <taxon>Paxillaceae</taxon>
        <taxon>Paxillus</taxon>
    </lineage>
</organism>